<dbReference type="EMBL" id="LAZR01066435">
    <property type="protein sequence ID" value="KKK53571.1"/>
    <property type="molecule type" value="Genomic_DNA"/>
</dbReference>
<reference evidence="2" key="1">
    <citation type="journal article" date="2015" name="Nature">
        <title>Complex archaea that bridge the gap between prokaryotes and eukaryotes.</title>
        <authorList>
            <person name="Spang A."/>
            <person name="Saw J.H."/>
            <person name="Jorgensen S.L."/>
            <person name="Zaremba-Niedzwiedzka K."/>
            <person name="Martijn J."/>
            <person name="Lind A.E."/>
            <person name="van Eijk R."/>
            <person name="Schleper C."/>
            <person name="Guy L."/>
            <person name="Ettema T.J."/>
        </authorList>
    </citation>
    <scope>NUCLEOTIDE SEQUENCE</scope>
</reference>
<dbReference type="AlphaFoldDB" id="A0A0F8Z075"/>
<accession>A0A0F8Z075</accession>
<comment type="caution">
    <text evidence="2">The sequence shown here is derived from an EMBL/GenBank/DDBJ whole genome shotgun (WGS) entry which is preliminary data.</text>
</comment>
<gene>
    <name evidence="2" type="ORF">LCGC14_3093440</name>
</gene>
<feature type="domain" description="ABC transporter" evidence="1">
    <location>
        <begin position="9"/>
        <end position="67"/>
    </location>
</feature>
<proteinExistence type="predicted"/>
<dbReference type="PANTHER" id="PTHR24220">
    <property type="entry name" value="IMPORT ATP-BINDING PROTEIN"/>
    <property type="match status" value="1"/>
</dbReference>
<dbReference type="Gene3D" id="3.40.50.300">
    <property type="entry name" value="P-loop containing nucleotide triphosphate hydrolases"/>
    <property type="match status" value="1"/>
</dbReference>
<dbReference type="InterPro" id="IPR015854">
    <property type="entry name" value="ABC_transpr_LolD-like"/>
</dbReference>
<name>A0A0F8Z075_9ZZZZ</name>
<dbReference type="GO" id="GO:0005524">
    <property type="term" value="F:ATP binding"/>
    <property type="evidence" value="ECO:0007669"/>
    <property type="project" value="InterPro"/>
</dbReference>
<dbReference type="SUPFAM" id="SSF52540">
    <property type="entry name" value="P-loop containing nucleoside triphosphate hydrolases"/>
    <property type="match status" value="1"/>
</dbReference>
<dbReference type="Pfam" id="PF00005">
    <property type="entry name" value="ABC_tran"/>
    <property type="match status" value="1"/>
</dbReference>
<protein>
    <recommendedName>
        <fullName evidence="1">ABC transporter domain-containing protein</fullName>
    </recommendedName>
</protein>
<dbReference type="PANTHER" id="PTHR24220:SF86">
    <property type="entry name" value="ABC TRANSPORTER ABCH.1"/>
    <property type="match status" value="1"/>
</dbReference>
<organism evidence="2">
    <name type="scientific">marine sediment metagenome</name>
    <dbReference type="NCBI Taxonomy" id="412755"/>
    <lineage>
        <taxon>unclassified sequences</taxon>
        <taxon>metagenomes</taxon>
        <taxon>ecological metagenomes</taxon>
    </lineage>
</organism>
<sequence length="83" mass="9204">MIVKTRVWESVESRTARQRIIGAFKQVGLEDRMGHKPSELSGGEMQRVAIARALAIQPKLILADEPTGNLDSGTSLEILDLFR</sequence>
<dbReference type="GO" id="GO:0016887">
    <property type="term" value="F:ATP hydrolysis activity"/>
    <property type="evidence" value="ECO:0007669"/>
    <property type="project" value="InterPro"/>
</dbReference>
<dbReference type="GO" id="GO:0022857">
    <property type="term" value="F:transmembrane transporter activity"/>
    <property type="evidence" value="ECO:0007669"/>
    <property type="project" value="TreeGrafter"/>
</dbReference>
<dbReference type="InterPro" id="IPR027417">
    <property type="entry name" value="P-loop_NTPase"/>
</dbReference>
<evidence type="ECO:0000259" key="1">
    <source>
        <dbReference type="Pfam" id="PF00005"/>
    </source>
</evidence>
<dbReference type="GO" id="GO:0005886">
    <property type="term" value="C:plasma membrane"/>
    <property type="evidence" value="ECO:0007669"/>
    <property type="project" value="TreeGrafter"/>
</dbReference>
<evidence type="ECO:0000313" key="2">
    <source>
        <dbReference type="EMBL" id="KKK53571.1"/>
    </source>
</evidence>
<feature type="non-terminal residue" evidence="2">
    <location>
        <position position="83"/>
    </location>
</feature>
<dbReference type="InterPro" id="IPR003439">
    <property type="entry name" value="ABC_transporter-like_ATP-bd"/>
</dbReference>